<keyword evidence="4" id="KW-0547">Nucleotide-binding</keyword>
<evidence type="ECO:0000256" key="3">
    <source>
        <dbReference type="ARBA" id="ARBA00022475"/>
    </source>
</evidence>
<protein>
    <submittedName>
        <fullName evidence="7">ATP-binding cassette domain-containing protein</fullName>
    </submittedName>
</protein>
<dbReference type="InterPro" id="IPR003593">
    <property type="entry name" value="AAA+_ATPase"/>
</dbReference>
<dbReference type="PROSITE" id="PS50893">
    <property type="entry name" value="ABC_TRANSPORTER_2"/>
    <property type="match status" value="1"/>
</dbReference>
<proteinExistence type="inferred from homology"/>
<dbReference type="GO" id="GO:0005524">
    <property type="term" value="F:ATP binding"/>
    <property type="evidence" value="ECO:0007669"/>
    <property type="project" value="UniProtKB-KW"/>
</dbReference>
<evidence type="ECO:0000256" key="4">
    <source>
        <dbReference type="ARBA" id="ARBA00022741"/>
    </source>
</evidence>
<evidence type="ECO:0000313" key="7">
    <source>
        <dbReference type="EMBL" id="MFC7462859.1"/>
    </source>
</evidence>
<keyword evidence="2" id="KW-0813">Transport</keyword>
<dbReference type="RefSeq" id="WP_382204008.1">
    <property type="nucleotide sequence ID" value="NZ_JBHTBZ010000088.1"/>
</dbReference>
<evidence type="ECO:0000256" key="1">
    <source>
        <dbReference type="ARBA" id="ARBA00005417"/>
    </source>
</evidence>
<comment type="similarity">
    <text evidence="1">Belongs to the ABC transporter superfamily.</text>
</comment>
<dbReference type="InterPro" id="IPR003439">
    <property type="entry name" value="ABC_transporter-like_ATP-bd"/>
</dbReference>
<dbReference type="SUPFAM" id="SSF52540">
    <property type="entry name" value="P-loop containing nucleoside triphosphate hydrolases"/>
    <property type="match status" value="1"/>
</dbReference>
<accession>A0ABW2SH35</accession>
<dbReference type="Pfam" id="PF00005">
    <property type="entry name" value="ABC_tran"/>
    <property type="match status" value="1"/>
</dbReference>
<dbReference type="InterPro" id="IPR050166">
    <property type="entry name" value="ABC_transporter_ATP-bind"/>
</dbReference>
<dbReference type="Gene3D" id="3.40.50.300">
    <property type="entry name" value="P-loop containing nucleotide triphosphate hydrolases"/>
    <property type="match status" value="1"/>
</dbReference>
<sequence>MKPLFELERVCVVLGRVRALQDVSLHIHAGERVALVGANGSGKSSLLRVLNGLLPPSEGRALVPPSHAQAMLFQRPFLLRTSARNNVALGLWLAGVPWRDAKVRALEALQRTGMADLAQRRGRELSGGQQQRLALARAWARQPQALLLDEPTASLDPHAKREVEALIAEFAAGHAGQPMTLVFASHNLGQVKRLASRVVYLERGRVLADVPVARFFDDAQLLRISPQAHAFVRSESA</sequence>
<evidence type="ECO:0000259" key="6">
    <source>
        <dbReference type="PROSITE" id="PS50893"/>
    </source>
</evidence>
<comment type="caution">
    <text evidence="7">The sequence shown here is derived from an EMBL/GenBank/DDBJ whole genome shotgun (WGS) entry which is preliminary data.</text>
</comment>
<organism evidence="7 8">
    <name type="scientific">Hydrogenophaga defluvii</name>
    <dbReference type="NCBI Taxonomy" id="249410"/>
    <lineage>
        <taxon>Bacteria</taxon>
        <taxon>Pseudomonadati</taxon>
        <taxon>Pseudomonadota</taxon>
        <taxon>Betaproteobacteria</taxon>
        <taxon>Burkholderiales</taxon>
        <taxon>Comamonadaceae</taxon>
        <taxon>Hydrogenophaga</taxon>
    </lineage>
</organism>
<dbReference type="PROSITE" id="PS00211">
    <property type="entry name" value="ABC_TRANSPORTER_1"/>
    <property type="match status" value="1"/>
</dbReference>
<dbReference type="InterPro" id="IPR027417">
    <property type="entry name" value="P-loop_NTPase"/>
</dbReference>
<name>A0ABW2SH35_9BURK</name>
<keyword evidence="3" id="KW-1003">Cell membrane</keyword>
<keyword evidence="3" id="KW-0472">Membrane</keyword>
<dbReference type="EMBL" id="JBHTBZ010000088">
    <property type="protein sequence ID" value="MFC7462859.1"/>
    <property type="molecule type" value="Genomic_DNA"/>
</dbReference>
<reference evidence="8" key="1">
    <citation type="journal article" date="2019" name="Int. J. Syst. Evol. Microbiol.">
        <title>The Global Catalogue of Microorganisms (GCM) 10K type strain sequencing project: providing services to taxonomists for standard genome sequencing and annotation.</title>
        <authorList>
            <consortium name="The Broad Institute Genomics Platform"/>
            <consortium name="The Broad Institute Genome Sequencing Center for Infectious Disease"/>
            <person name="Wu L."/>
            <person name="Ma J."/>
        </authorList>
    </citation>
    <scope>NUCLEOTIDE SEQUENCE [LARGE SCALE GENOMIC DNA]</scope>
    <source>
        <strain evidence="8">CCUG 53903</strain>
    </source>
</reference>
<keyword evidence="8" id="KW-1185">Reference proteome</keyword>
<evidence type="ECO:0000256" key="5">
    <source>
        <dbReference type="ARBA" id="ARBA00022840"/>
    </source>
</evidence>
<dbReference type="Proteomes" id="UP001596457">
    <property type="component" value="Unassembled WGS sequence"/>
</dbReference>
<evidence type="ECO:0000256" key="2">
    <source>
        <dbReference type="ARBA" id="ARBA00022448"/>
    </source>
</evidence>
<feature type="domain" description="ABC transporter" evidence="6">
    <location>
        <begin position="5"/>
        <end position="228"/>
    </location>
</feature>
<dbReference type="InterPro" id="IPR017871">
    <property type="entry name" value="ABC_transporter-like_CS"/>
</dbReference>
<keyword evidence="5 7" id="KW-0067">ATP-binding</keyword>
<evidence type="ECO:0000313" key="8">
    <source>
        <dbReference type="Proteomes" id="UP001596457"/>
    </source>
</evidence>
<dbReference type="PANTHER" id="PTHR42788">
    <property type="entry name" value="TAURINE IMPORT ATP-BINDING PROTEIN-RELATED"/>
    <property type="match status" value="1"/>
</dbReference>
<gene>
    <name evidence="7" type="ORF">ACFQU0_20775</name>
</gene>
<dbReference type="PANTHER" id="PTHR42788:SF20">
    <property type="entry name" value="ABC TRANSPORTER ATP-BINDING PROTEIN"/>
    <property type="match status" value="1"/>
</dbReference>
<dbReference type="SMART" id="SM00382">
    <property type="entry name" value="AAA"/>
    <property type="match status" value="1"/>
</dbReference>